<accession>A0A432D2M3</accession>
<dbReference type="SMART" id="SM00267">
    <property type="entry name" value="GGDEF"/>
    <property type="match status" value="1"/>
</dbReference>
<dbReference type="AlphaFoldDB" id="A0A432D2M3"/>
<evidence type="ECO:0000313" key="4">
    <source>
        <dbReference type="EMBL" id="RTZ18204.1"/>
    </source>
</evidence>
<dbReference type="InterPro" id="IPR043128">
    <property type="entry name" value="Rev_trsase/Diguanyl_cyclase"/>
</dbReference>
<keyword evidence="1" id="KW-1133">Transmembrane helix</keyword>
<dbReference type="Pfam" id="PF00563">
    <property type="entry name" value="EAL"/>
    <property type="match status" value="1"/>
</dbReference>
<evidence type="ECO:0000259" key="3">
    <source>
        <dbReference type="PROSITE" id="PS50887"/>
    </source>
</evidence>
<dbReference type="SUPFAM" id="SSF55073">
    <property type="entry name" value="Nucleotide cyclase"/>
    <property type="match status" value="1"/>
</dbReference>
<feature type="transmembrane region" description="Helical" evidence="1">
    <location>
        <begin position="257"/>
        <end position="281"/>
    </location>
</feature>
<dbReference type="InterPro" id="IPR035919">
    <property type="entry name" value="EAL_sf"/>
</dbReference>
<dbReference type="InterPro" id="IPR052155">
    <property type="entry name" value="Biofilm_reg_signaling"/>
</dbReference>
<comment type="caution">
    <text evidence="4">The sequence shown here is derived from an EMBL/GenBank/DDBJ whole genome shotgun (WGS) entry which is preliminary data.</text>
</comment>
<dbReference type="PANTHER" id="PTHR44757:SF2">
    <property type="entry name" value="BIOFILM ARCHITECTURE MAINTENANCE PROTEIN MBAA"/>
    <property type="match status" value="1"/>
</dbReference>
<dbReference type="PROSITE" id="PS50887">
    <property type="entry name" value="GGDEF"/>
    <property type="match status" value="1"/>
</dbReference>
<dbReference type="SUPFAM" id="SSF141868">
    <property type="entry name" value="EAL domain-like"/>
    <property type="match status" value="1"/>
</dbReference>
<dbReference type="InterPro" id="IPR001633">
    <property type="entry name" value="EAL_dom"/>
</dbReference>
<dbReference type="Proteomes" id="UP000268973">
    <property type="component" value="Unassembled WGS sequence"/>
</dbReference>
<dbReference type="InterPro" id="IPR029787">
    <property type="entry name" value="Nucleotide_cyclase"/>
</dbReference>
<dbReference type="EMBL" id="RXZH01000001">
    <property type="protein sequence ID" value="RTZ18204.1"/>
    <property type="molecule type" value="Genomic_DNA"/>
</dbReference>
<evidence type="ECO:0000313" key="5">
    <source>
        <dbReference type="Proteomes" id="UP000268973"/>
    </source>
</evidence>
<dbReference type="CDD" id="cd01948">
    <property type="entry name" value="EAL"/>
    <property type="match status" value="1"/>
</dbReference>
<organism evidence="4 5">
    <name type="scientific">Vibrio aquaticus</name>
    <dbReference type="NCBI Taxonomy" id="2496559"/>
    <lineage>
        <taxon>Bacteria</taxon>
        <taxon>Pseudomonadati</taxon>
        <taxon>Pseudomonadota</taxon>
        <taxon>Gammaproteobacteria</taxon>
        <taxon>Vibrionales</taxon>
        <taxon>Vibrionaceae</taxon>
        <taxon>Vibrio</taxon>
    </lineage>
</organism>
<dbReference type="CDD" id="cd01949">
    <property type="entry name" value="GGDEF"/>
    <property type="match status" value="1"/>
</dbReference>
<sequence length="774" mass="88726">MKLSTKILLLISPAIMISTALSSYIIFSIQKDALIKREHSYLQLRMEKLTSHFQRSASFLNSFSYSLTKNHVIEDYFNDHDNPYRELELIDTLQESVNELQNGNLTFVNLSLFDGHQDLLYYAESSNDPFAEMDSALIANFKATLANTTRFSHSYFTYNSFGEGMLMRYDMLDKRTGKKPLRFDPNNVFFVVVSVSLNPFNNLRRQIEFDTQSSIVFSKQPLTIESERGAFSVQLTDNHYATIDPATFLIESKINDVWHQIAFSFSVAGLITISVILMILYRHVIFPITKLEKQLRDVENKERDNIEKLDSSDEVASLSVRLYDMYEELDNTYQKTKQLAERDSLTDLVNRRQFHAQSSNTLKHLPQDTSAWVVYIDLDNFKFVNDKYGHQEGDQLLVEFADYLKLTSRPSSKHEQSNTIVSRLSGDEFAMLITAPKSLGNLAQQRVEKLLSHTDQDQYALSNGSPVTVSVGIASYPENGHDINKLLSCADAAMYQAKSQGKNRYAYYSEQLNQQVLRRANIEQALREASLDEEMSLLFQPYINSDNKKVVGVEALLRWHSPTLGPVWPDEFIPIAEHRGLFGHIDRCVIRKAFAHYRKLEEALGEGVKLSINLSSAELNTDELADYIEEFRALYSLSPEVIEFEITETFSNEDAEFPLLHKLSDLGYLLAIDDFGSGFTSLTQLVQYPVQKIKFDRLFLNSLIETNSKHVLKPLIELCHSQKQLVTAEGIEDLEMQQWLTGYHCDLLQGYFYAKPMPLKELKQWNQSFGQEAA</sequence>
<name>A0A432D2M3_9VIBR</name>
<reference evidence="4 5" key="1">
    <citation type="submission" date="2018-12" db="EMBL/GenBank/DDBJ databases">
        <title>Vibrio sp. isolated from China Sea.</title>
        <authorList>
            <person name="Li Y."/>
        </authorList>
    </citation>
    <scope>NUCLEOTIDE SEQUENCE [LARGE SCALE GENOMIC DNA]</scope>
    <source>
        <strain evidence="4 5">BEI207</strain>
    </source>
</reference>
<keyword evidence="5" id="KW-1185">Reference proteome</keyword>
<dbReference type="Gene3D" id="3.20.20.450">
    <property type="entry name" value="EAL domain"/>
    <property type="match status" value="1"/>
</dbReference>
<dbReference type="PROSITE" id="PS50883">
    <property type="entry name" value="EAL"/>
    <property type="match status" value="1"/>
</dbReference>
<keyword evidence="1" id="KW-0472">Membrane</keyword>
<gene>
    <name evidence="4" type="ORF">EJ063_05305</name>
</gene>
<dbReference type="InterPro" id="IPR000160">
    <property type="entry name" value="GGDEF_dom"/>
</dbReference>
<evidence type="ECO:0000259" key="2">
    <source>
        <dbReference type="PROSITE" id="PS50883"/>
    </source>
</evidence>
<evidence type="ECO:0000256" key="1">
    <source>
        <dbReference type="SAM" id="Phobius"/>
    </source>
</evidence>
<dbReference type="Gene3D" id="6.10.340.10">
    <property type="match status" value="1"/>
</dbReference>
<proteinExistence type="predicted"/>
<dbReference type="OrthoDB" id="8416215at2"/>
<protein>
    <submittedName>
        <fullName evidence="4">EAL domain-containing protein</fullName>
    </submittedName>
</protein>
<dbReference type="RefSeq" id="WP_126572950.1">
    <property type="nucleotide sequence ID" value="NZ_RXZH01000001.1"/>
</dbReference>
<feature type="domain" description="GGDEF" evidence="3">
    <location>
        <begin position="369"/>
        <end position="510"/>
    </location>
</feature>
<feature type="domain" description="EAL" evidence="2">
    <location>
        <begin position="519"/>
        <end position="770"/>
    </location>
</feature>
<dbReference type="SMART" id="SM00052">
    <property type="entry name" value="EAL"/>
    <property type="match status" value="1"/>
</dbReference>
<dbReference type="NCBIfam" id="TIGR00254">
    <property type="entry name" value="GGDEF"/>
    <property type="match status" value="1"/>
</dbReference>
<dbReference type="Gene3D" id="3.30.70.270">
    <property type="match status" value="1"/>
</dbReference>
<dbReference type="Pfam" id="PF00990">
    <property type="entry name" value="GGDEF"/>
    <property type="match status" value="1"/>
</dbReference>
<keyword evidence="1" id="KW-0812">Transmembrane</keyword>
<dbReference type="PANTHER" id="PTHR44757">
    <property type="entry name" value="DIGUANYLATE CYCLASE DGCP"/>
    <property type="match status" value="1"/>
</dbReference>